<protein>
    <submittedName>
        <fullName evidence="2">Uncharacterized protein</fullName>
    </submittedName>
</protein>
<reference evidence="2 3" key="1">
    <citation type="submission" date="2024-02" db="EMBL/GenBank/DDBJ databases">
        <authorList>
            <person name="Vignale AGUSTIN F."/>
            <person name="Sosa J E."/>
            <person name="Modenutti C."/>
        </authorList>
    </citation>
    <scope>NUCLEOTIDE SEQUENCE [LARGE SCALE GENOMIC DNA]</scope>
</reference>
<dbReference type="Proteomes" id="UP001642360">
    <property type="component" value="Unassembled WGS sequence"/>
</dbReference>
<sequence length="207" mass="23260">MSPSVTWGRRKCMRCAKVDLNGEITTIERHSSVSLVENGLIGRLRSSEPKIRTYSFDLSPAPKDVGRKYGSGQDGLEAVRGKLMSDLRNEADKMKDAIKKVKFVVEPPVAVVAAEADTVRPWNLRKRRAARTSPNDGEVSPAENREKAQFSLSLSRREIEEDLMMMMMGHKPSQRPKRRPNSVQTKVDHAFPGLWLKEIDAKSLQSS</sequence>
<dbReference type="EMBL" id="CAUOFW020001859">
    <property type="protein sequence ID" value="CAK9149311.1"/>
    <property type="molecule type" value="Genomic_DNA"/>
</dbReference>
<comment type="caution">
    <text evidence="2">The sequence shown here is derived from an EMBL/GenBank/DDBJ whole genome shotgun (WGS) entry which is preliminary data.</text>
</comment>
<keyword evidence="3" id="KW-1185">Reference proteome</keyword>
<dbReference type="InterPro" id="IPR012438">
    <property type="entry name" value="DUF1639"/>
</dbReference>
<evidence type="ECO:0000313" key="3">
    <source>
        <dbReference type="Proteomes" id="UP001642360"/>
    </source>
</evidence>
<accession>A0ABC8RWF9</accession>
<organism evidence="2 3">
    <name type="scientific">Ilex paraguariensis</name>
    <name type="common">yerba mate</name>
    <dbReference type="NCBI Taxonomy" id="185542"/>
    <lineage>
        <taxon>Eukaryota</taxon>
        <taxon>Viridiplantae</taxon>
        <taxon>Streptophyta</taxon>
        <taxon>Embryophyta</taxon>
        <taxon>Tracheophyta</taxon>
        <taxon>Spermatophyta</taxon>
        <taxon>Magnoliopsida</taxon>
        <taxon>eudicotyledons</taxon>
        <taxon>Gunneridae</taxon>
        <taxon>Pentapetalae</taxon>
        <taxon>asterids</taxon>
        <taxon>campanulids</taxon>
        <taxon>Aquifoliales</taxon>
        <taxon>Aquifoliaceae</taxon>
        <taxon>Ilex</taxon>
    </lineage>
</organism>
<dbReference type="Pfam" id="PF07797">
    <property type="entry name" value="DUF1639"/>
    <property type="match status" value="1"/>
</dbReference>
<gene>
    <name evidence="2" type="ORF">ILEXP_LOCUS17352</name>
</gene>
<name>A0ABC8RWF9_9AQUA</name>
<dbReference type="PANTHER" id="PTHR33130:SF43">
    <property type="entry name" value="OS01G0688600 PROTEIN"/>
    <property type="match status" value="1"/>
</dbReference>
<evidence type="ECO:0000256" key="1">
    <source>
        <dbReference type="SAM" id="MobiDB-lite"/>
    </source>
</evidence>
<dbReference type="AlphaFoldDB" id="A0ABC8RWF9"/>
<evidence type="ECO:0000313" key="2">
    <source>
        <dbReference type="EMBL" id="CAK9149311.1"/>
    </source>
</evidence>
<feature type="region of interest" description="Disordered" evidence="1">
    <location>
        <begin position="126"/>
        <end position="151"/>
    </location>
</feature>
<proteinExistence type="predicted"/>
<dbReference type="PANTHER" id="PTHR33130">
    <property type="entry name" value="PUTATIVE (DUF1639)-RELATED"/>
    <property type="match status" value="1"/>
</dbReference>